<dbReference type="AlphaFoldDB" id="A0AAN6KVU8"/>
<evidence type="ECO:0000256" key="1">
    <source>
        <dbReference type="SAM" id="MobiDB-lite"/>
    </source>
</evidence>
<dbReference type="Proteomes" id="UP001175353">
    <property type="component" value="Unassembled WGS sequence"/>
</dbReference>
<feature type="compositionally biased region" description="Pro residues" evidence="1">
    <location>
        <begin position="83"/>
        <end position="94"/>
    </location>
</feature>
<feature type="compositionally biased region" description="Low complexity" evidence="1">
    <location>
        <begin position="67"/>
        <end position="78"/>
    </location>
</feature>
<feature type="compositionally biased region" description="Low complexity" evidence="1">
    <location>
        <begin position="118"/>
        <end position="134"/>
    </location>
</feature>
<feature type="compositionally biased region" description="Basic residues" evidence="1">
    <location>
        <begin position="13"/>
        <end position="22"/>
    </location>
</feature>
<name>A0AAN6KVU8_9PEZI</name>
<evidence type="ECO:0008006" key="4">
    <source>
        <dbReference type="Google" id="ProtNLM"/>
    </source>
</evidence>
<dbReference type="EMBL" id="JAUJLE010000020">
    <property type="protein sequence ID" value="KAK1006476.1"/>
    <property type="molecule type" value="Genomic_DNA"/>
</dbReference>
<reference evidence="2" key="1">
    <citation type="submission" date="2023-06" db="EMBL/GenBank/DDBJ databases">
        <title>Black Yeasts Isolated from many extreme environments.</title>
        <authorList>
            <person name="Coleine C."/>
            <person name="Stajich J.E."/>
            <person name="Selbmann L."/>
        </authorList>
    </citation>
    <scope>NUCLEOTIDE SEQUENCE</scope>
    <source>
        <strain evidence="2">CCFEE 5200</strain>
    </source>
</reference>
<accession>A0AAN6KVU8</accession>
<evidence type="ECO:0000313" key="2">
    <source>
        <dbReference type="EMBL" id="KAK1006476.1"/>
    </source>
</evidence>
<proteinExistence type="predicted"/>
<organism evidence="2 3">
    <name type="scientific">Friedmanniomyces endolithicus</name>
    <dbReference type="NCBI Taxonomy" id="329885"/>
    <lineage>
        <taxon>Eukaryota</taxon>
        <taxon>Fungi</taxon>
        <taxon>Dikarya</taxon>
        <taxon>Ascomycota</taxon>
        <taxon>Pezizomycotina</taxon>
        <taxon>Dothideomycetes</taxon>
        <taxon>Dothideomycetidae</taxon>
        <taxon>Mycosphaerellales</taxon>
        <taxon>Teratosphaeriaceae</taxon>
        <taxon>Friedmanniomyces</taxon>
    </lineage>
</organism>
<feature type="region of interest" description="Disordered" evidence="1">
    <location>
        <begin position="48"/>
        <end position="134"/>
    </location>
</feature>
<keyword evidence="3" id="KW-1185">Reference proteome</keyword>
<evidence type="ECO:0000313" key="3">
    <source>
        <dbReference type="Proteomes" id="UP001175353"/>
    </source>
</evidence>
<feature type="region of interest" description="Disordered" evidence="1">
    <location>
        <begin position="1"/>
        <end position="27"/>
    </location>
</feature>
<sequence length="134" mass="14612">MEVSGSGAPQRPIPRRSHKKSKTGCQTCKARKIKVWDRGICEIRCADMAPTLSAMRDDPSVELARGTLPTSPPATLTTRTRRSPPPPLHPPPQLSPSRNPQAMHEHEEAPPHRHTIDNNSSNNSPASLSDPPPP</sequence>
<protein>
    <recommendedName>
        <fullName evidence="4">Zn(2)-C6 fungal-type domain-containing protein</fullName>
    </recommendedName>
</protein>
<gene>
    <name evidence="2" type="ORF">LTR91_003736</name>
</gene>
<feature type="compositionally biased region" description="Basic and acidic residues" evidence="1">
    <location>
        <begin position="103"/>
        <end position="116"/>
    </location>
</feature>
<comment type="caution">
    <text evidence="2">The sequence shown here is derived from an EMBL/GenBank/DDBJ whole genome shotgun (WGS) entry which is preliminary data.</text>
</comment>